<feature type="region of interest" description="Disordered" evidence="1">
    <location>
        <begin position="272"/>
        <end position="389"/>
    </location>
</feature>
<feature type="compositionally biased region" description="Basic and acidic residues" evidence="1">
    <location>
        <begin position="338"/>
        <end position="350"/>
    </location>
</feature>
<dbReference type="AlphaFoldDB" id="A0A1Q9C524"/>
<sequence>MNDSSIKVIQEDFSMRVSKDLSWKDLLEGFDMRRMSDLSRKDLLEDFRARATRDLNVKVIFEDWLEVIDGPLRDISDSSSWWWDAVKRQVFEIERKNGGYVTTSYGRNGSSRDGGEINHEISSLNALVGDVWAKDRDVTFRTIYKSCEGIIDNPTDYLYGKCSNRRRVFQELHLQGKKAGEAASSAGTGEMKEVLRDAAQALSVKNEAVELRCNSYYIFYDNLVTVRRWHLRPEYRLVNEIEDKKLKELKDGVSRLRKRMLDSTRWVVHLPVHRDKKRPGAPDEGRVPGPEADDQNVGLDGGVPRPEAADQKLEGRVPGPGADDLDVDLMEGRVPGPHRPEQEPDNHVEAEEPEAPAMPAHPPGERVVVPRGPQSERQPRRDWRGQWCPVQCPHCPKVAGEIKYDPNPGSTGKPHGFSEFA</sequence>
<dbReference type="EMBL" id="LSRX01001673">
    <property type="protein sequence ID" value="OLP78022.1"/>
    <property type="molecule type" value="Genomic_DNA"/>
</dbReference>
<proteinExistence type="predicted"/>
<evidence type="ECO:0000313" key="3">
    <source>
        <dbReference type="Proteomes" id="UP000186817"/>
    </source>
</evidence>
<dbReference type="Proteomes" id="UP000186817">
    <property type="component" value="Unassembled WGS sequence"/>
</dbReference>
<gene>
    <name evidence="2" type="ORF">AK812_SmicGene41848</name>
</gene>
<evidence type="ECO:0000313" key="2">
    <source>
        <dbReference type="EMBL" id="OLP78022.1"/>
    </source>
</evidence>
<name>A0A1Q9C524_SYMMI</name>
<keyword evidence="3" id="KW-1185">Reference proteome</keyword>
<protein>
    <submittedName>
        <fullName evidence="2">Uncharacterized protein</fullName>
    </submittedName>
</protein>
<reference evidence="2 3" key="1">
    <citation type="submission" date="2016-02" db="EMBL/GenBank/DDBJ databases">
        <title>Genome analysis of coral dinoflagellate symbionts highlights evolutionary adaptations to a symbiotic lifestyle.</title>
        <authorList>
            <person name="Aranda M."/>
            <person name="Li Y."/>
            <person name="Liew Y.J."/>
            <person name="Baumgarten S."/>
            <person name="Simakov O."/>
            <person name="Wilson M."/>
            <person name="Piel J."/>
            <person name="Ashoor H."/>
            <person name="Bougouffa S."/>
            <person name="Bajic V.B."/>
            <person name="Ryu T."/>
            <person name="Ravasi T."/>
            <person name="Bayer T."/>
            <person name="Micklem G."/>
            <person name="Kim H."/>
            <person name="Bhak J."/>
            <person name="Lajeunesse T.C."/>
            <person name="Voolstra C.R."/>
        </authorList>
    </citation>
    <scope>NUCLEOTIDE SEQUENCE [LARGE SCALE GENOMIC DNA]</scope>
    <source>
        <strain evidence="2 3">CCMP2467</strain>
    </source>
</reference>
<accession>A0A1Q9C524</accession>
<organism evidence="2 3">
    <name type="scientific">Symbiodinium microadriaticum</name>
    <name type="common">Dinoflagellate</name>
    <name type="synonym">Zooxanthella microadriatica</name>
    <dbReference type="NCBI Taxonomy" id="2951"/>
    <lineage>
        <taxon>Eukaryota</taxon>
        <taxon>Sar</taxon>
        <taxon>Alveolata</taxon>
        <taxon>Dinophyceae</taxon>
        <taxon>Suessiales</taxon>
        <taxon>Symbiodiniaceae</taxon>
        <taxon>Symbiodinium</taxon>
    </lineage>
</organism>
<evidence type="ECO:0000256" key="1">
    <source>
        <dbReference type="SAM" id="MobiDB-lite"/>
    </source>
</evidence>
<comment type="caution">
    <text evidence="2">The sequence shown here is derived from an EMBL/GenBank/DDBJ whole genome shotgun (WGS) entry which is preliminary data.</text>
</comment>